<feature type="transmembrane region" description="Helical" evidence="5">
    <location>
        <begin position="41"/>
        <end position="61"/>
    </location>
</feature>
<comment type="subcellular location">
    <subcellularLocation>
        <location evidence="1">Membrane</location>
        <topology evidence="1">Multi-pass membrane protein</topology>
    </subcellularLocation>
</comment>
<dbReference type="PANTHER" id="PTHR31465:SF1">
    <property type="entry name" value="PROTEIN RTA1-RELATED"/>
    <property type="match status" value="1"/>
</dbReference>
<dbReference type="GO" id="GO:0016020">
    <property type="term" value="C:membrane"/>
    <property type="evidence" value="ECO:0007669"/>
    <property type="project" value="UniProtKB-SubCell"/>
</dbReference>
<evidence type="ECO:0000256" key="2">
    <source>
        <dbReference type="ARBA" id="ARBA00022692"/>
    </source>
</evidence>
<reference evidence="6" key="1">
    <citation type="submission" date="2022-09" db="EMBL/GenBank/DDBJ databases">
        <title>Fusarium specimens isolated from Avocado Roots.</title>
        <authorList>
            <person name="Stajich J."/>
            <person name="Roper C."/>
            <person name="Heimlech-Rivalta G."/>
        </authorList>
    </citation>
    <scope>NUCLEOTIDE SEQUENCE</scope>
    <source>
        <strain evidence="6">CF00136</strain>
    </source>
</reference>
<evidence type="ECO:0000256" key="4">
    <source>
        <dbReference type="ARBA" id="ARBA00023136"/>
    </source>
</evidence>
<evidence type="ECO:0000256" key="3">
    <source>
        <dbReference type="ARBA" id="ARBA00022989"/>
    </source>
</evidence>
<dbReference type="EMBL" id="JAOQAZ010000028">
    <property type="protein sequence ID" value="KAJ4251480.1"/>
    <property type="molecule type" value="Genomic_DNA"/>
</dbReference>
<dbReference type="PANTHER" id="PTHR31465">
    <property type="entry name" value="PROTEIN RTA1-RELATED"/>
    <property type="match status" value="1"/>
</dbReference>
<dbReference type="AlphaFoldDB" id="A0A9W8V9C4"/>
<dbReference type="InterPro" id="IPR007568">
    <property type="entry name" value="RTA1"/>
</dbReference>
<evidence type="ECO:0000256" key="5">
    <source>
        <dbReference type="SAM" id="Phobius"/>
    </source>
</evidence>
<feature type="transmembrane region" description="Helical" evidence="5">
    <location>
        <begin position="230"/>
        <end position="250"/>
    </location>
</feature>
<dbReference type="Pfam" id="PF04479">
    <property type="entry name" value="RTA1"/>
    <property type="match status" value="1"/>
</dbReference>
<keyword evidence="4 5" id="KW-0472">Membrane</keyword>
<feature type="transmembrane region" description="Helical" evidence="5">
    <location>
        <begin position="195"/>
        <end position="215"/>
    </location>
</feature>
<comment type="caution">
    <text evidence="6">The sequence shown here is derived from an EMBL/GenBank/DDBJ whole genome shotgun (WGS) entry which is preliminary data.</text>
</comment>
<protein>
    <recommendedName>
        <fullName evidence="8">RTA1-domain-containing protein</fullName>
    </recommendedName>
</protein>
<accession>A0A9W8V9C4</accession>
<keyword evidence="2 5" id="KW-0812">Transmembrane</keyword>
<dbReference type="OrthoDB" id="3358017at2759"/>
<keyword evidence="7" id="KW-1185">Reference proteome</keyword>
<proteinExistence type="predicted"/>
<organism evidence="6 7">
    <name type="scientific">Fusarium torreyae</name>
    <dbReference type="NCBI Taxonomy" id="1237075"/>
    <lineage>
        <taxon>Eukaryota</taxon>
        <taxon>Fungi</taxon>
        <taxon>Dikarya</taxon>
        <taxon>Ascomycota</taxon>
        <taxon>Pezizomycotina</taxon>
        <taxon>Sordariomycetes</taxon>
        <taxon>Hypocreomycetidae</taxon>
        <taxon>Hypocreales</taxon>
        <taxon>Nectriaceae</taxon>
        <taxon>Fusarium</taxon>
    </lineage>
</organism>
<sequence>MGNYVFYHYSPSIPAAAATIALFGLSALLHSYQMVRTRTWFMIPFIVGCIIEAVGYAGRIVSSNQGTGNYTLVPYIVQYIAILVAPALLAASIYMELGRISLMVNGDKYLIIRRRWMTRIFVMGDVLSFFTQGAGGGFMAKASKAKLGTTIVVVGLFIQVIFFGCFVIVALIFHKRLHDRPTQEVLVNRPPYRKHLFALYATSLLIFVRSIVRIVEFKQGDTGYIITHEVFLYVFDALPMVTAVLLMNLIHPGEIQRLLRSKTTTKGYELAEHSDESQEMGV</sequence>
<evidence type="ECO:0000313" key="7">
    <source>
        <dbReference type="Proteomes" id="UP001152049"/>
    </source>
</evidence>
<keyword evidence="3 5" id="KW-1133">Transmembrane helix</keyword>
<feature type="transmembrane region" description="Helical" evidence="5">
    <location>
        <begin position="73"/>
        <end position="95"/>
    </location>
</feature>
<feature type="transmembrane region" description="Helical" evidence="5">
    <location>
        <begin position="151"/>
        <end position="174"/>
    </location>
</feature>
<evidence type="ECO:0000256" key="1">
    <source>
        <dbReference type="ARBA" id="ARBA00004141"/>
    </source>
</evidence>
<evidence type="ECO:0008006" key="8">
    <source>
        <dbReference type="Google" id="ProtNLM"/>
    </source>
</evidence>
<feature type="transmembrane region" description="Helical" evidence="5">
    <location>
        <begin position="6"/>
        <end position="29"/>
    </location>
</feature>
<dbReference type="Proteomes" id="UP001152049">
    <property type="component" value="Unassembled WGS sequence"/>
</dbReference>
<gene>
    <name evidence="6" type="ORF">NW762_011465</name>
</gene>
<feature type="transmembrane region" description="Helical" evidence="5">
    <location>
        <begin position="116"/>
        <end position="139"/>
    </location>
</feature>
<evidence type="ECO:0000313" key="6">
    <source>
        <dbReference type="EMBL" id="KAJ4251480.1"/>
    </source>
</evidence>
<name>A0A9W8V9C4_9HYPO</name>